<keyword evidence="1" id="KW-0812">Transmembrane</keyword>
<accession>C4JQJ8</accession>
<dbReference type="Proteomes" id="UP000002058">
    <property type="component" value="Unassembled WGS sequence"/>
</dbReference>
<organism evidence="2 3">
    <name type="scientific">Uncinocarpus reesii (strain UAMH 1704)</name>
    <dbReference type="NCBI Taxonomy" id="336963"/>
    <lineage>
        <taxon>Eukaryota</taxon>
        <taxon>Fungi</taxon>
        <taxon>Dikarya</taxon>
        <taxon>Ascomycota</taxon>
        <taxon>Pezizomycotina</taxon>
        <taxon>Eurotiomycetes</taxon>
        <taxon>Eurotiomycetidae</taxon>
        <taxon>Onygenales</taxon>
        <taxon>Onygenaceae</taxon>
        <taxon>Uncinocarpus</taxon>
    </lineage>
</organism>
<keyword evidence="1" id="KW-0472">Membrane</keyword>
<evidence type="ECO:0000256" key="1">
    <source>
        <dbReference type="SAM" id="Phobius"/>
    </source>
</evidence>
<name>C4JQJ8_UNCRE</name>
<dbReference type="InterPro" id="IPR021047">
    <property type="entry name" value="Mannosyltransferase_CMT1"/>
</dbReference>
<dbReference type="GeneID" id="8440182"/>
<dbReference type="EMBL" id="CH476616">
    <property type="protein sequence ID" value="EEP78497.1"/>
    <property type="molecule type" value="Genomic_DNA"/>
</dbReference>
<evidence type="ECO:0000313" key="3">
    <source>
        <dbReference type="Proteomes" id="UP000002058"/>
    </source>
</evidence>
<feature type="transmembrane region" description="Helical" evidence="1">
    <location>
        <begin position="78"/>
        <end position="99"/>
    </location>
</feature>
<dbReference type="OMA" id="NDVYFSP"/>
<dbReference type="eggNOG" id="ENOG502RYQA">
    <property type="taxonomic scope" value="Eukaryota"/>
</dbReference>
<dbReference type="OrthoDB" id="262547at2759"/>
<gene>
    <name evidence="2" type="ORF">UREG_03343</name>
</gene>
<dbReference type="Pfam" id="PF11735">
    <property type="entry name" value="CAP59_mtransfer"/>
    <property type="match status" value="1"/>
</dbReference>
<reference evidence="3" key="1">
    <citation type="journal article" date="2009" name="Genome Res.">
        <title>Comparative genomic analyses of the human fungal pathogens Coccidioides and their relatives.</title>
        <authorList>
            <person name="Sharpton T.J."/>
            <person name="Stajich J.E."/>
            <person name="Rounsley S.D."/>
            <person name="Gardner M.J."/>
            <person name="Wortman J.R."/>
            <person name="Jordar V.S."/>
            <person name="Maiti R."/>
            <person name="Kodira C.D."/>
            <person name="Neafsey D.E."/>
            <person name="Zeng Q."/>
            <person name="Hung C.-Y."/>
            <person name="McMahan C."/>
            <person name="Muszewska A."/>
            <person name="Grynberg M."/>
            <person name="Mandel M.A."/>
            <person name="Kellner E.M."/>
            <person name="Barker B.M."/>
            <person name="Galgiani J.N."/>
            <person name="Orbach M.J."/>
            <person name="Kirkland T.N."/>
            <person name="Cole G.T."/>
            <person name="Henn M.R."/>
            <person name="Birren B.W."/>
            <person name="Taylor J.W."/>
        </authorList>
    </citation>
    <scope>NUCLEOTIDE SEQUENCE [LARGE SCALE GENOMIC DNA]</scope>
    <source>
        <strain evidence="3">UAMH 1704</strain>
    </source>
</reference>
<evidence type="ECO:0008006" key="4">
    <source>
        <dbReference type="Google" id="ProtNLM"/>
    </source>
</evidence>
<dbReference type="AlphaFoldDB" id="C4JQJ8"/>
<dbReference type="KEGG" id="ure:UREG_03343"/>
<keyword evidence="1" id="KW-1133">Transmembrane helix</keyword>
<dbReference type="HOGENOM" id="CLU_022271_0_0_1"/>
<evidence type="ECO:0000313" key="2">
    <source>
        <dbReference type="EMBL" id="EEP78497.1"/>
    </source>
</evidence>
<protein>
    <recommendedName>
        <fullName evidence="4">Glycosyltransferase family 69 protein</fullName>
    </recommendedName>
</protein>
<sequence>MASVPFLPQHLNPDEERCIELSALYGPRGHAGSFAIPRRITSPIKRVARLCKVRTLYLDLQRVRSRARSRWSRGCYQLLWFLALEFALLLTVIFILVSISEAILYPSYQNPPKHYEKLRRRILNTYHSGRGNVNNEKVFIAANIINEELIRGPWGAALVELIEVLGEENVFVSIYENDGGNGTSAALQELRQRLPCNSSIAAGAHLPLSQPPTVILPNGERRIKRIAYLAEVRNRVLRPLDPFYNLEGNTDGFRRALIRFDKILFLNDVYFSPIDTAQLLFSTNVNAEGRANYRAACAIDFISAIKFYDTFVVRDAEGYEIGTPLFPWFSTAGTAKSRRDVLAEKDAVRVRSCWGGMVAFDAQSTFQRPLMTTTTSRGLAHQPLSLLFRHEPELFWEAAECCLIFADLERRLGKPDADTGSEVFVNPYVRVAYSRIIWEWMRFVQRYERGLVNFQRIGSAIGYPRYNPRRLHDPGQLVREKVWVADGSKPENGSYQLIERSASPGGFCGERRMFVMQKDVEIANRYGGGKNWEEIRSTSSLMEPTGIA</sequence>
<dbReference type="RefSeq" id="XP_002543826.1">
    <property type="nucleotide sequence ID" value="XM_002543780.1"/>
</dbReference>
<dbReference type="PANTHER" id="PTHR34144:SF8">
    <property type="entry name" value="GLYCOSYLTRANSFERASE FAMILY 69 PROTEIN"/>
    <property type="match status" value="1"/>
</dbReference>
<dbReference type="VEuPathDB" id="FungiDB:UREG_03343"/>
<dbReference type="InParanoid" id="C4JQJ8"/>
<keyword evidence="3" id="KW-1185">Reference proteome</keyword>
<proteinExistence type="predicted"/>
<dbReference type="PANTHER" id="PTHR34144">
    <property type="entry name" value="CHROMOSOME 8, WHOLE GENOME SHOTGUN SEQUENCE"/>
    <property type="match status" value="1"/>
</dbReference>